<name>A0AC35UHM5_9BILA</name>
<organism evidence="1 2">
    <name type="scientific">Rhabditophanes sp. KR3021</name>
    <dbReference type="NCBI Taxonomy" id="114890"/>
    <lineage>
        <taxon>Eukaryota</taxon>
        <taxon>Metazoa</taxon>
        <taxon>Ecdysozoa</taxon>
        <taxon>Nematoda</taxon>
        <taxon>Chromadorea</taxon>
        <taxon>Rhabditida</taxon>
        <taxon>Tylenchina</taxon>
        <taxon>Panagrolaimomorpha</taxon>
        <taxon>Strongyloidoidea</taxon>
        <taxon>Alloionematidae</taxon>
        <taxon>Rhabditophanes</taxon>
    </lineage>
</organism>
<reference evidence="2" key="1">
    <citation type="submission" date="2016-11" db="UniProtKB">
        <authorList>
            <consortium name="WormBaseParasite"/>
        </authorList>
    </citation>
    <scope>IDENTIFICATION</scope>
    <source>
        <strain evidence="2">KR3021</strain>
    </source>
</reference>
<sequence length="336" mass="38895">MDESDTNSQRIVEYKSCTPFNGQEAEIRQEDPPKLLFKDDVLFPEYEITTWDKNYQKEAEVDELHQSLLEVQGTTAQFQREFLILKRRLNPYGKQENDLFEDGTKLRCHLFKLLWSKIEDYNGNETCANEMGVNETDGFDTFFSNCEGSFLSKLSSNVVSKLSTNIIKLVDLPLKFFQRFLLSLIFFIQICRNDFGCTEEKSDGIISTVLQFINNLYRVFWELRCTYSRFLDQSYVPEPAITTPILANSSQFGKKQINRDNFLDQSAISSMSADTIIRDLLRTTITINRTETLRSNCLDFLCKNEVPDDKALFDLTANLLNDSVSSDNLFDSRHFS</sequence>
<dbReference type="WBParaSite" id="RSKR_0001146266.1">
    <property type="protein sequence ID" value="RSKR_0001146266.1"/>
    <property type="gene ID" value="RSKR_0001146266"/>
</dbReference>
<evidence type="ECO:0000313" key="2">
    <source>
        <dbReference type="WBParaSite" id="RSKR_0001146266.1"/>
    </source>
</evidence>
<evidence type="ECO:0000313" key="1">
    <source>
        <dbReference type="Proteomes" id="UP000095286"/>
    </source>
</evidence>
<proteinExistence type="predicted"/>
<accession>A0AC35UHM5</accession>
<dbReference type="Proteomes" id="UP000095286">
    <property type="component" value="Unplaced"/>
</dbReference>
<protein>
    <submittedName>
        <fullName evidence="2">Uncharacterized protein</fullName>
    </submittedName>
</protein>